<dbReference type="PANTHER" id="PTHR30383:SF5">
    <property type="entry name" value="SGNH HYDROLASE-TYPE ESTERASE DOMAIN-CONTAINING PROTEIN"/>
    <property type="match status" value="1"/>
</dbReference>
<dbReference type="InterPro" id="IPR036514">
    <property type="entry name" value="SGNH_hydro_sf"/>
</dbReference>
<dbReference type="EMBL" id="JBHUCX010000092">
    <property type="protein sequence ID" value="MFD1677400.1"/>
    <property type="molecule type" value="Genomic_DNA"/>
</dbReference>
<organism evidence="2 3">
    <name type="scientific">Alicyclobacillus fodiniaquatilis</name>
    <dbReference type="NCBI Taxonomy" id="1661150"/>
    <lineage>
        <taxon>Bacteria</taxon>
        <taxon>Bacillati</taxon>
        <taxon>Bacillota</taxon>
        <taxon>Bacilli</taxon>
        <taxon>Bacillales</taxon>
        <taxon>Alicyclobacillaceae</taxon>
        <taxon>Alicyclobacillus</taxon>
    </lineage>
</organism>
<feature type="domain" description="SGNH hydrolase-type esterase" evidence="1">
    <location>
        <begin position="5"/>
        <end position="212"/>
    </location>
</feature>
<accession>A0ABW4JNJ7</accession>
<dbReference type="Gene3D" id="3.40.50.1110">
    <property type="entry name" value="SGNH hydrolase"/>
    <property type="match status" value="1"/>
</dbReference>
<dbReference type="Pfam" id="PF13472">
    <property type="entry name" value="Lipase_GDSL_2"/>
    <property type="match status" value="1"/>
</dbReference>
<protein>
    <submittedName>
        <fullName evidence="2">SGNH/GDSL hydrolase family protein</fullName>
    </submittedName>
</protein>
<reference evidence="3" key="1">
    <citation type="journal article" date="2019" name="Int. J. Syst. Evol. Microbiol.">
        <title>The Global Catalogue of Microorganisms (GCM) 10K type strain sequencing project: providing services to taxonomists for standard genome sequencing and annotation.</title>
        <authorList>
            <consortium name="The Broad Institute Genomics Platform"/>
            <consortium name="The Broad Institute Genome Sequencing Center for Infectious Disease"/>
            <person name="Wu L."/>
            <person name="Ma J."/>
        </authorList>
    </citation>
    <scope>NUCLEOTIDE SEQUENCE [LARGE SCALE GENOMIC DNA]</scope>
    <source>
        <strain evidence="3">CGMCC 1.12286</strain>
    </source>
</reference>
<name>A0ABW4JNJ7_9BACL</name>
<dbReference type="InterPro" id="IPR013830">
    <property type="entry name" value="SGNH_hydro"/>
</dbReference>
<dbReference type="PANTHER" id="PTHR30383">
    <property type="entry name" value="THIOESTERASE 1/PROTEASE 1/LYSOPHOSPHOLIPASE L1"/>
    <property type="match status" value="1"/>
</dbReference>
<dbReference type="RefSeq" id="WP_377945296.1">
    <property type="nucleotide sequence ID" value="NZ_JBHUCX010000092.1"/>
</dbReference>
<comment type="caution">
    <text evidence="2">The sequence shown here is derived from an EMBL/GenBank/DDBJ whole genome shotgun (WGS) entry which is preliminary data.</text>
</comment>
<dbReference type="GO" id="GO:0016787">
    <property type="term" value="F:hydrolase activity"/>
    <property type="evidence" value="ECO:0007669"/>
    <property type="project" value="UniProtKB-KW"/>
</dbReference>
<evidence type="ECO:0000313" key="3">
    <source>
        <dbReference type="Proteomes" id="UP001597079"/>
    </source>
</evidence>
<dbReference type="SUPFAM" id="SSF52266">
    <property type="entry name" value="SGNH hydrolase"/>
    <property type="match status" value="1"/>
</dbReference>
<keyword evidence="3" id="KW-1185">Reference proteome</keyword>
<dbReference type="Proteomes" id="UP001597079">
    <property type="component" value="Unassembled WGS sequence"/>
</dbReference>
<sequence length="237" mass="26690">MRIVCAGDSLTRGVTFVHDRPRIVRDNYPSLLQAALRGEKKVEVLNRGAFNDNSDTLLARLDKDVLALQPDVVLVEIGGNDCNFRWGEVAASPEANHQPYVPLRRYIDNVTNLVKRIRDIGATPIFLTLVPLDPVRYYQYLAKAFGKQIAHWIALCGGIEYWHTGYHHALRQRLRELQVSEIDVREQDGQVVNWQDMLSEDGIHLTASGYQALSRVVFLALHNLNAFAATTTSSLAK</sequence>
<dbReference type="InterPro" id="IPR051532">
    <property type="entry name" value="Ester_Hydrolysis_Enzymes"/>
</dbReference>
<evidence type="ECO:0000259" key="1">
    <source>
        <dbReference type="Pfam" id="PF13472"/>
    </source>
</evidence>
<proteinExistence type="predicted"/>
<keyword evidence="2" id="KW-0378">Hydrolase</keyword>
<gene>
    <name evidence="2" type="ORF">ACFSB2_22260</name>
</gene>
<evidence type="ECO:0000313" key="2">
    <source>
        <dbReference type="EMBL" id="MFD1677400.1"/>
    </source>
</evidence>